<dbReference type="InterPro" id="IPR023201">
    <property type="entry name" value="SecY_dom_sf"/>
</dbReference>
<dbReference type="PRINTS" id="PR00303">
    <property type="entry name" value="SECYTRNLCASE"/>
</dbReference>
<dbReference type="GO" id="GO:0043952">
    <property type="term" value="P:protein transport by the Sec complex"/>
    <property type="evidence" value="ECO:0007669"/>
    <property type="project" value="UniProtKB-UniRule"/>
</dbReference>
<dbReference type="GO" id="GO:0006605">
    <property type="term" value="P:protein targeting"/>
    <property type="evidence" value="ECO:0007669"/>
    <property type="project" value="UniProtKB-UniRule"/>
</dbReference>
<keyword evidence="8 10" id="KW-0472">Membrane</keyword>
<reference evidence="12" key="2">
    <citation type="submission" date="2014-05" db="EMBL/GenBank/DDBJ databases">
        <title>Genome sequencing of Bartonella spp. isolated from human blood.</title>
        <authorList>
            <person name="Raoult D."/>
        </authorList>
    </citation>
    <scope>NUCLEOTIDE SEQUENCE</scope>
    <source>
        <strain evidence="12">MVT06</strain>
    </source>
</reference>
<evidence type="ECO:0000313" key="12">
    <source>
        <dbReference type="EMBL" id="CDP80228.1"/>
    </source>
</evidence>
<dbReference type="SUPFAM" id="SSF103491">
    <property type="entry name" value="Preprotein translocase SecY subunit"/>
    <property type="match status" value="1"/>
</dbReference>
<dbReference type="InterPro" id="IPR002208">
    <property type="entry name" value="SecY/SEC61-alpha"/>
</dbReference>
<comment type="function">
    <text evidence="10">The central subunit of the protein translocation channel SecYEG. Consists of two halves formed by TMs 1-5 and 6-10. These two domains form a lateral gate at the front which open onto the bilayer between TMs 2 and 7, and are clamped together by SecE at the back. The channel is closed by both a pore ring composed of hydrophobic SecY resides and a short helix (helix 2A) on the extracellular side of the membrane which forms a plug. The plug probably moves laterally to allow the channel to open. The ring and the pore may move independently.</text>
</comment>
<name>A0A024LSP8_9HYPH</name>
<dbReference type="Gene3D" id="1.10.3370.10">
    <property type="entry name" value="SecY subunit domain"/>
    <property type="match status" value="1"/>
</dbReference>
<evidence type="ECO:0000256" key="1">
    <source>
        <dbReference type="ARBA" id="ARBA00004141"/>
    </source>
</evidence>
<dbReference type="GO" id="GO:0005886">
    <property type="term" value="C:plasma membrane"/>
    <property type="evidence" value="ECO:0007669"/>
    <property type="project" value="UniProtKB-SubCell"/>
</dbReference>
<comment type="subunit">
    <text evidence="10">Component of the Sec protein translocase complex. Heterotrimer consisting of SecY, SecE and SecG subunits. The heterotrimers can form oligomers, although 1 heterotrimer is thought to be able to translocate proteins. Interacts with the ribosome. Interacts with SecDF, and other proteins may be involved. Interacts with SecA.</text>
</comment>
<dbReference type="FunFam" id="1.10.3370.10:FF:000001">
    <property type="entry name" value="Preprotein translocase subunit SecY"/>
    <property type="match status" value="1"/>
</dbReference>
<evidence type="ECO:0000256" key="8">
    <source>
        <dbReference type="ARBA" id="ARBA00023136"/>
    </source>
</evidence>
<dbReference type="EMBL" id="HG977196">
    <property type="protein sequence ID" value="CDP80228.1"/>
    <property type="molecule type" value="Genomic_DNA"/>
</dbReference>
<organism evidence="12">
    <name type="scientific">Bartonella schoenbuchensis</name>
    <dbReference type="NCBI Taxonomy" id="165694"/>
    <lineage>
        <taxon>Bacteria</taxon>
        <taxon>Pseudomonadati</taxon>
        <taxon>Pseudomonadota</taxon>
        <taxon>Alphaproteobacteria</taxon>
        <taxon>Hyphomicrobiales</taxon>
        <taxon>Bartonellaceae</taxon>
        <taxon>Bartonella</taxon>
    </lineage>
</organism>
<keyword evidence="3 10" id="KW-0813">Transport</keyword>
<feature type="transmembrane region" description="Helical" evidence="10">
    <location>
        <begin position="191"/>
        <end position="211"/>
    </location>
</feature>
<dbReference type="InterPro" id="IPR030659">
    <property type="entry name" value="SecY_CS"/>
</dbReference>
<keyword evidence="10" id="KW-1003">Cell membrane</keyword>
<feature type="transmembrane region" description="Helical" evidence="10">
    <location>
        <begin position="372"/>
        <end position="394"/>
    </location>
</feature>
<dbReference type="NCBIfam" id="TIGR00967">
    <property type="entry name" value="3a0501s007"/>
    <property type="match status" value="1"/>
</dbReference>
<dbReference type="InterPro" id="IPR026593">
    <property type="entry name" value="SecY"/>
</dbReference>
<reference evidence="12" key="1">
    <citation type="submission" date="2013-11" db="EMBL/GenBank/DDBJ databases">
        <authorList>
            <person name="GENOMES U."/>
        </authorList>
    </citation>
    <scope>NUCLEOTIDE SEQUENCE</scope>
    <source>
        <strain evidence="12">MVT06</strain>
    </source>
</reference>
<evidence type="ECO:0000256" key="6">
    <source>
        <dbReference type="ARBA" id="ARBA00022989"/>
    </source>
</evidence>
<proteinExistence type="inferred from homology"/>
<dbReference type="PROSITE" id="PS00756">
    <property type="entry name" value="SECY_2"/>
    <property type="match status" value="1"/>
</dbReference>
<feature type="transmembrane region" description="Helical" evidence="10">
    <location>
        <begin position="223"/>
        <end position="242"/>
    </location>
</feature>
<dbReference type="GO" id="GO:0065002">
    <property type="term" value="P:intracellular protein transmembrane transport"/>
    <property type="evidence" value="ECO:0007669"/>
    <property type="project" value="UniProtKB-UniRule"/>
</dbReference>
<keyword evidence="4 10" id="KW-0812">Transmembrane</keyword>
<keyword evidence="7 10" id="KW-0811">Translocation</keyword>
<feature type="transmembrane region" description="Helical" evidence="10">
    <location>
        <begin position="274"/>
        <end position="295"/>
    </location>
</feature>
<sequence length="448" mass="49073">MASAAEQLASNINFGTFSRATELKKRIWFTLAALLVYRFGTYISLPGINIDALRQTFEQHASGVLGLVNMFAGGAVGRMAIFALGIMPYISASIIVQLLTSIIPSLESLKKEGELGRKIINQYTRYVTVVLAILQAFGVAVALETGIGTGLQIVLEPGIMFRVSAVITLVGGTMFLMWLGEQITSRGVGNGVSLIIFTGIVANFPSTFAQLLTAHSQADLSTFLLIGIVLIIIFVVGFIVFIERAQRRILIQYPKRQVGNQMFQSDMSHLPLKLNTAGIIPPIFASSLLLLPATINNFSDKMPQWIQTISFSLGHGQPLYMIIYAALMAFFCFFYTAIVFNPSDTADQLKKHSGFIPGIRPGERTAEYIDYVLTRITVVGAIYIILVCLLPEFMISALHVPFYLGGTSLLIVVTVTLDTVAQIQGHLVAHQYEGLIKKSKLRGGKRNR</sequence>
<keyword evidence="5 10" id="KW-0653">Protein transport</keyword>
<feature type="transmembrane region" description="Helical" evidence="10">
    <location>
        <begin position="60"/>
        <end position="80"/>
    </location>
</feature>
<dbReference type="PIRSF" id="PIRSF004557">
    <property type="entry name" value="SecY"/>
    <property type="match status" value="1"/>
</dbReference>
<evidence type="ECO:0000256" key="5">
    <source>
        <dbReference type="ARBA" id="ARBA00022927"/>
    </source>
</evidence>
<evidence type="ECO:0000256" key="3">
    <source>
        <dbReference type="ARBA" id="ARBA00022448"/>
    </source>
</evidence>
<feature type="transmembrane region" description="Helical" evidence="10">
    <location>
        <begin position="126"/>
        <end position="147"/>
    </location>
</feature>
<evidence type="ECO:0000256" key="11">
    <source>
        <dbReference type="RuleBase" id="RU004349"/>
    </source>
</evidence>
<dbReference type="AlphaFoldDB" id="A0A024LSP8"/>
<feature type="transmembrane region" description="Helical" evidence="10">
    <location>
        <begin position="400"/>
        <end position="421"/>
    </location>
</feature>
<evidence type="ECO:0000256" key="10">
    <source>
        <dbReference type="HAMAP-Rule" id="MF_01465"/>
    </source>
</evidence>
<comment type="subcellular location">
    <subcellularLocation>
        <location evidence="10">Cell membrane</location>
        <topology evidence="10">Multi-pass membrane protein</topology>
    </subcellularLocation>
    <subcellularLocation>
        <location evidence="1">Membrane</location>
        <topology evidence="1">Multi-pass membrane protein</topology>
    </subcellularLocation>
</comment>
<feature type="transmembrane region" description="Helical" evidence="10">
    <location>
        <begin position="27"/>
        <end position="48"/>
    </location>
</feature>
<keyword evidence="6 10" id="KW-1133">Transmembrane helix</keyword>
<evidence type="ECO:0000256" key="4">
    <source>
        <dbReference type="ARBA" id="ARBA00022692"/>
    </source>
</evidence>
<evidence type="ECO:0000256" key="7">
    <source>
        <dbReference type="ARBA" id="ARBA00023010"/>
    </source>
</evidence>
<protein>
    <recommendedName>
        <fullName evidence="9 10">Protein translocase subunit SecY</fullName>
    </recommendedName>
</protein>
<dbReference type="PANTHER" id="PTHR10906">
    <property type="entry name" value="SECY/SEC61-ALPHA FAMILY MEMBER"/>
    <property type="match status" value="1"/>
</dbReference>
<evidence type="ECO:0000256" key="9">
    <source>
        <dbReference type="ARBA" id="ARBA00039733"/>
    </source>
</evidence>
<evidence type="ECO:0000256" key="2">
    <source>
        <dbReference type="ARBA" id="ARBA00005751"/>
    </source>
</evidence>
<dbReference type="HAMAP" id="MF_01465">
    <property type="entry name" value="SecY"/>
    <property type="match status" value="1"/>
</dbReference>
<dbReference type="Pfam" id="PF00344">
    <property type="entry name" value="SecY"/>
    <property type="match status" value="1"/>
</dbReference>
<feature type="transmembrane region" description="Helical" evidence="10">
    <location>
        <begin position="159"/>
        <end position="179"/>
    </location>
</feature>
<comment type="similarity">
    <text evidence="2 10 11">Belongs to the SecY/SEC61-alpha family.</text>
</comment>
<accession>A0A024LSP8</accession>
<gene>
    <name evidence="10 12" type="primary">secY</name>
    <name evidence="12" type="ORF">BN1046_01147</name>
</gene>
<feature type="transmembrane region" description="Helical" evidence="10">
    <location>
        <begin position="319"/>
        <end position="340"/>
    </location>
</feature>